<evidence type="ECO:0000313" key="4">
    <source>
        <dbReference type="Proteomes" id="UP001179952"/>
    </source>
</evidence>
<evidence type="ECO:0000256" key="1">
    <source>
        <dbReference type="SAM" id="MobiDB-lite"/>
    </source>
</evidence>
<dbReference type="Pfam" id="PF05678">
    <property type="entry name" value="VQ"/>
    <property type="match status" value="1"/>
</dbReference>
<dbReference type="InterPro" id="IPR008889">
    <property type="entry name" value="VQ"/>
</dbReference>
<reference evidence="3" key="1">
    <citation type="journal article" date="2023" name="Nat. Commun.">
        <title>Diploid and tetraploid genomes of Acorus and the evolution of monocots.</title>
        <authorList>
            <person name="Ma L."/>
            <person name="Liu K.W."/>
            <person name="Li Z."/>
            <person name="Hsiao Y.Y."/>
            <person name="Qi Y."/>
            <person name="Fu T."/>
            <person name="Tang G.D."/>
            <person name="Zhang D."/>
            <person name="Sun W.H."/>
            <person name="Liu D.K."/>
            <person name="Li Y."/>
            <person name="Chen G.Z."/>
            <person name="Liu X.D."/>
            <person name="Liao X.Y."/>
            <person name="Jiang Y.T."/>
            <person name="Yu X."/>
            <person name="Hao Y."/>
            <person name="Huang J."/>
            <person name="Zhao X.W."/>
            <person name="Ke S."/>
            <person name="Chen Y.Y."/>
            <person name="Wu W.L."/>
            <person name="Hsu J.L."/>
            <person name="Lin Y.F."/>
            <person name="Huang M.D."/>
            <person name="Li C.Y."/>
            <person name="Huang L."/>
            <person name="Wang Z.W."/>
            <person name="Zhao X."/>
            <person name="Zhong W.Y."/>
            <person name="Peng D.H."/>
            <person name="Ahmad S."/>
            <person name="Lan S."/>
            <person name="Zhang J.S."/>
            <person name="Tsai W.C."/>
            <person name="Van de Peer Y."/>
            <person name="Liu Z.J."/>
        </authorList>
    </citation>
    <scope>NUCLEOTIDE SEQUENCE</scope>
    <source>
        <strain evidence="3">SCP</strain>
    </source>
</reference>
<evidence type="ECO:0000313" key="3">
    <source>
        <dbReference type="EMBL" id="KAK1271973.1"/>
    </source>
</evidence>
<dbReference type="InterPro" id="IPR039607">
    <property type="entry name" value="VQ_8/17/18/20/21/25"/>
</dbReference>
<keyword evidence="4" id="KW-1185">Reference proteome</keyword>
<dbReference type="PANTHER" id="PTHR33143">
    <property type="entry name" value="F16F4.1 PROTEIN-RELATED"/>
    <property type="match status" value="1"/>
</dbReference>
<dbReference type="PANTHER" id="PTHR33143:SF9">
    <property type="entry name" value="VQ DOMAIN-CONTAINING PROTEIN"/>
    <property type="match status" value="1"/>
</dbReference>
<feature type="domain" description="VQ" evidence="2">
    <location>
        <begin position="89"/>
        <end position="109"/>
    </location>
</feature>
<dbReference type="GO" id="GO:0005634">
    <property type="term" value="C:nucleus"/>
    <property type="evidence" value="ECO:0007669"/>
    <property type="project" value="TreeGrafter"/>
</dbReference>
<evidence type="ECO:0000259" key="2">
    <source>
        <dbReference type="Pfam" id="PF05678"/>
    </source>
</evidence>
<accession>A0AAV9B6D1</accession>
<organism evidence="3 4">
    <name type="scientific">Acorus gramineus</name>
    <name type="common">Dwarf sweet flag</name>
    <dbReference type="NCBI Taxonomy" id="55184"/>
    <lineage>
        <taxon>Eukaryota</taxon>
        <taxon>Viridiplantae</taxon>
        <taxon>Streptophyta</taxon>
        <taxon>Embryophyta</taxon>
        <taxon>Tracheophyta</taxon>
        <taxon>Spermatophyta</taxon>
        <taxon>Magnoliopsida</taxon>
        <taxon>Liliopsida</taxon>
        <taxon>Acoraceae</taxon>
        <taxon>Acorus</taxon>
    </lineage>
</organism>
<feature type="region of interest" description="Disordered" evidence="1">
    <location>
        <begin position="43"/>
        <end position="74"/>
    </location>
</feature>
<sequence>MTFSLLFIKHTHTHIIYVYFQYMFHARYLDKILQYILNQTMSSSKDNNPKRLPSKKREPLHGPRPPPLKLSKDSHKLTKKPPIVIYMKSPKIIHARAQDFMNLVQQLTGHVSSSSSSSQPPPPSLTSFGRAMIDVNKACEEDSIDDGDDSDRGVKNSNEEGICLMGMPLVPSPMSSGLFLSSPNMYQFFSEFSPIF</sequence>
<gene>
    <name evidence="3" type="ORF">QJS04_geneDACA012925</name>
</gene>
<dbReference type="AlphaFoldDB" id="A0AAV9B6D1"/>
<protein>
    <submittedName>
        <fullName evidence="3">Protein MKS1</fullName>
    </submittedName>
</protein>
<name>A0AAV9B6D1_ACOGR</name>
<proteinExistence type="predicted"/>
<comment type="caution">
    <text evidence="3">The sequence shown here is derived from an EMBL/GenBank/DDBJ whole genome shotgun (WGS) entry which is preliminary data.</text>
</comment>
<dbReference type="EMBL" id="JAUJYN010000005">
    <property type="protein sequence ID" value="KAK1271973.1"/>
    <property type="molecule type" value="Genomic_DNA"/>
</dbReference>
<reference evidence="3" key="2">
    <citation type="submission" date="2023-06" db="EMBL/GenBank/DDBJ databases">
        <authorList>
            <person name="Ma L."/>
            <person name="Liu K.-W."/>
            <person name="Li Z."/>
            <person name="Hsiao Y.-Y."/>
            <person name="Qi Y."/>
            <person name="Fu T."/>
            <person name="Tang G."/>
            <person name="Zhang D."/>
            <person name="Sun W.-H."/>
            <person name="Liu D.-K."/>
            <person name="Li Y."/>
            <person name="Chen G.-Z."/>
            <person name="Liu X.-D."/>
            <person name="Liao X.-Y."/>
            <person name="Jiang Y.-T."/>
            <person name="Yu X."/>
            <person name="Hao Y."/>
            <person name="Huang J."/>
            <person name="Zhao X.-W."/>
            <person name="Ke S."/>
            <person name="Chen Y.-Y."/>
            <person name="Wu W.-L."/>
            <person name="Hsu J.-L."/>
            <person name="Lin Y.-F."/>
            <person name="Huang M.-D."/>
            <person name="Li C.-Y."/>
            <person name="Huang L."/>
            <person name="Wang Z.-W."/>
            <person name="Zhao X."/>
            <person name="Zhong W.-Y."/>
            <person name="Peng D.-H."/>
            <person name="Ahmad S."/>
            <person name="Lan S."/>
            <person name="Zhang J.-S."/>
            <person name="Tsai W.-C."/>
            <person name="Van De Peer Y."/>
            <person name="Liu Z.-J."/>
        </authorList>
    </citation>
    <scope>NUCLEOTIDE SEQUENCE</scope>
    <source>
        <strain evidence="3">SCP</strain>
        <tissue evidence="3">Leaves</tissue>
    </source>
</reference>
<dbReference type="Proteomes" id="UP001179952">
    <property type="component" value="Unassembled WGS sequence"/>
</dbReference>